<evidence type="ECO:0000256" key="1">
    <source>
        <dbReference type="SAM" id="MobiDB-lite"/>
    </source>
</evidence>
<feature type="region of interest" description="Disordered" evidence="1">
    <location>
        <begin position="579"/>
        <end position="632"/>
    </location>
</feature>
<dbReference type="PANTHER" id="PTHR28067">
    <property type="entry name" value="DNA REPLICATION REGULATOR SLD3"/>
    <property type="match status" value="1"/>
</dbReference>
<evidence type="ECO:0000313" key="3">
    <source>
        <dbReference type="EMBL" id="RFU79965.1"/>
    </source>
</evidence>
<dbReference type="OrthoDB" id="5395343at2759"/>
<dbReference type="EMBL" id="PXOA01000129">
    <property type="protein sequence ID" value="RFU79965.1"/>
    <property type="molecule type" value="Genomic_DNA"/>
</dbReference>
<dbReference type="STRING" id="490622.A0A395NV92"/>
<dbReference type="Pfam" id="PF08639">
    <property type="entry name" value="Sld3_STD"/>
    <property type="match status" value="1"/>
</dbReference>
<gene>
    <name evidence="3" type="ORF">TARUN_2257</name>
</gene>
<accession>A0A395NV92</accession>
<dbReference type="PANTHER" id="PTHR28067:SF1">
    <property type="entry name" value="DNA REPLICATION REGULATOR SLD3"/>
    <property type="match status" value="1"/>
</dbReference>
<dbReference type="InterPro" id="IPR013948">
    <property type="entry name" value="DNA_replication_reg_Sld3_C"/>
</dbReference>
<evidence type="ECO:0000259" key="2">
    <source>
        <dbReference type="Pfam" id="PF08639"/>
    </source>
</evidence>
<feature type="compositionally biased region" description="Polar residues" evidence="1">
    <location>
        <begin position="21"/>
        <end position="39"/>
    </location>
</feature>
<protein>
    <submittedName>
        <fullName evidence="3">Dna replication regulator sld3</fullName>
    </submittedName>
</protein>
<evidence type="ECO:0000313" key="4">
    <source>
        <dbReference type="Proteomes" id="UP000266272"/>
    </source>
</evidence>
<feature type="domain" description="DNA replication regulator Sld3 C-terminal" evidence="2">
    <location>
        <begin position="294"/>
        <end position="819"/>
    </location>
</feature>
<dbReference type="Gene3D" id="1.20.58.2130">
    <property type="match status" value="1"/>
</dbReference>
<proteinExistence type="predicted"/>
<dbReference type="InterPro" id="IPR042511">
    <property type="entry name" value="Sld3"/>
</dbReference>
<dbReference type="Proteomes" id="UP000266272">
    <property type="component" value="Unassembled WGS sequence"/>
</dbReference>
<reference evidence="3 4" key="1">
    <citation type="journal article" date="2018" name="PLoS Pathog.">
        <title>Evolution of structural diversity of trichothecenes, a family of toxins produced by plant pathogenic and entomopathogenic fungi.</title>
        <authorList>
            <person name="Proctor R.H."/>
            <person name="McCormick S.P."/>
            <person name="Kim H.S."/>
            <person name="Cardoza R.E."/>
            <person name="Stanley A.M."/>
            <person name="Lindo L."/>
            <person name="Kelly A."/>
            <person name="Brown D.W."/>
            <person name="Lee T."/>
            <person name="Vaughan M.M."/>
            <person name="Alexander N.J."/>
            <person name="Busman M."/>
            <person name="Gutierrez S."/>
        </authorList>
    </citation>
    <scope>NUCLEOTIDE SEQUENCE [LARGE SCALE GENOMIC DNA]</scope>
    <source>
        <strain evidence="3 4">IBT 40837</strain>
    </source>
</reference>
<dbReference type="GO" id="GO:0031261">
    <property type="term" value="C:DNA replication preinitiation complex"/>
    <property type="evidence" value="ECO:0007669"/>
    <property type="project" value="TreeGrafter"/>
</dbReference>
<feature type="region of interest" description="Disordered" evidence="1">
    <location>
        <begin position="20"/>
        <end position="46"/>
    </location>
</feature>
<feature type="region of interest" description="Disordered" evidence="1">
    <location>
        <begin position="646"/>
        <end position="677"/>
    </location>
</feature>
<organism evidence="3 4">
    <name type="scientific">Trichoderma arundinaceum</name>
    <dbReference type="NCBI Taxonomy" id="490622"/>
    <lineage>
        <taxon>Eukaryota</taxon>
        <taxon>Fungi</taxon>
        <taxon>Dikarya</taxon>
        <taxon>Ascomycota</taxon>
        <taxon>Pezizomycotina</taxon>
        <taxon>Sordariomycetes</taxon>
        <taxon>Hypocreomycetidae</taxon>
        <taxon>Hypocreales</taxon>
        <taxon>Hypocreaceae</taxon>
        <taxon>Trichoderma</taxon>
    </lineage>
</organism>
<feature type="compositionally biased region" description="Polar residues" evidence="1">
    <location>
        <begin position="614"/>
        <end position="630"/>
    </location>
</feature>
<comment type="caution">
    <text evidence="3">The sequence shown here is derived from an EMBL/GenBank/DDBJ whole genome shotgun (WGS) entry which is preliminary data.</text>
</comment>
<sequence length="918" mass="101703">MSSSAFLDLFEDASRARSGILTPTSEGSLNRQHGASSPRSDARKSGVVVTMEQLLKPSIAVKVNPRPDIFEPHPPNLHIPPRVLHPLMLLPREHLPLAYIDFAASNGDFPQSQFYESYIHILDLESRLGPAPIVLIARNELRGTTYALERQSNGLYVLCKLGSWADLGSLAQKATAVRYERLFPVKTERAERPDVDALTTPQLHVEQKKKRAAIEAIQSQMRKRVRSQSVSTVGHTPKEEQPLEPESLVSQLPSPDMRLEQVPLPASEEKKHTTPLAQDAAIGREPESHQSAEDIFEGIRTHYFDALYKSMGSLAYFAKGPLSRARSTFHLDLESTLDMADLVEFLKSLILTTVQIDKKYRESVPEIIAKLKDRIESSDEGRKRKRKPKRMKLGKSGLYPLEDESVMRWWAANKPEPNDEAPISSSQIKSHVSILRTRETKLQMILIMEILALEPLKAAGETGEMSLPSLPGAADSEDLLENALQPAPKKRNKHNLPVLLDVHADRLTIWQSTASDEQLLLEDTPSLQTPLDGNLEKKASSEPLRDFCVDVIVPFFSARLPDVCDSINRKLGGPVVIAPAKARSMKKPSSMRNQRPGAAAKRPQPPNARRTLQRALSTEQQSRRSISRGPSSAIALLRSATSTTLPSIKRESLDPSGPMSLLPLDSQRRTHSLSRSSSMNNLFDARASKKAEVDAELKEAISALRKPNREVVGKAMAEADERRTSASLAAKKLKRAPVRSSLASAVQVKATPANNRFKNMMPAKSFEEGQRFTEGFDELIPPSSVAAFVPSTGKRPALRELYKRSPSPAIDAIGDTPIKTSAKPSFIRRPANEQPAYLPSSPAVQRKGVSEDFVITDSAVKPTRTRHEAADLMETPIKKTTQQRIDLYATPEGKSRESKGKSVSIFERLGWDDDFDDL</sequence>
<feature type="region of interest" description="Disordered" evidence="1">
    <location>
        <begin position="223"/>
        <end position="255"/>
    </location>
</feature>
<dbReference type="GO" id="GO:0006270">
    <property type="term" value="P:DNA replication initiation"/>
    <property type="evidence" value="ECO:0007669"/>
    <property type="project" value="InterPro"/>
</dbReference>
<dbReference type="AlphaFoldDB" id="A0A395NV92"/>
<keyword evidence="4" id="KW-1185">Reference proteome</keyword>
<name>A0A395NV92_TRIAR</name>